<gene>
    <name evidence="5" type="ORF">HIR71_13910</name>
</gene>
<evidence type="ECO:0000256" key="3">
    <source>
        <dbReference type="ARBA" id="ARBA00022763"/>
    </source>
</evidence>
<dbReference type="EC" id="3.2.2.21" evidence="2"/>
<name>A0A7Y0M026_CELFI</name>
<sequence>MPEQPVDVRRTLARLARGRHDPTFRTTPDGALWRTSRYRSGPATYRLVQASPERVDVRAWGPGADEAVESVPDLLGARDDLRSFDPVRPDLRDAHRRHPGLRVPRTGRVLEALVPAVLEQRVIGRTAFEAWRWLLVHHGEPAPGPAPHGMRVVPDAAGWLGVPSWDFHRAGVDPGRARTVRACARVAPRLEETTSMTPADAARRLQAVPGVGPWTAAEVAQRALGDSDAVSVGDYHLAADVGWALVGRRVDDATMLELLEPWRGHRYRVVRLLELTRGPAPRRGPRLTIQDHRRS</sequence>
<comment type="catalytic activity">
    <reaction evidence="1">
        <text>Hydrolysis of alkylated DNA, releasing 3-methyladenine, 3-methylguanine, 7-methylguanine and 7-methyladenine.</text>
        <dbReference type="EC" id="3.2.2.21"/>
    </reaction>
</comment>
<organism evidence="5 6">
    <name type="scientific">Cellulomonas fimi</name>
    <dbReference type="NCBI Taxonomy" id="1708"/>
    <lineage>
        <taxon>Bacteria</taxon>
        <taxon>Bacillati</taxon>
        <taxon>Actinomycetota</taxon>
        <taxon>Actinomycetes</taxon>
        <taxon>Micrococcales</taxon>
        <taxon>Cellulomonadaceae</taxon>
        <taxon>Cellulomonas</taxon>
    </lineage>
</organism>
<reference evidence="5 6" key="1">
    <citation type="submission" date="2020-04" db="EMBL/GenBank/DDBJ databases">
        <title>Sequencing and Assembly of C. fimi.</title>
        <authorList>
            <person name="Ramsey A.R."/>
        </authorList>
    </citation>
    <scope>NUCLEOTIDE SEQUENCE [LARGE SCALE GENOMIC DNA]</scope>
    <source>
        <strain evidence="5 6">SB</strain>
    </source>
</reference>
<dbReference type="GO" id="GO:0005737">
    <property type="term" value="C:cytoplasm"/>
    <property type="evidence" value="ECO:0007669"/>
    <property type="project" value="TreeGrafter"/>
</dbReference>
<dbReference type="GO" id="GO:0032131">
    <property type="term" value="F:alkylated DNA binding"/>
    <property type="evidence" value="ECO:0007669"/>
    <property type="project" value="TreeGrafter"/>
</dbReference>
<comment type="caution">
    <text evidence="5">The sequence shown here is derived from an EMBL/GenBank/DDBJ whole genome shotgun (WGS) entry which is preliminary data.</text>
</comment>
<dbReference type="GO" id="GO:0043916">
    <property type="term" value="F:DNA-7-methylguanine glycosylase activity"/>
    <property type="evidence" value="ECO:0007669"/>
    <property type="project" value="TreeGrafter"/>
</dbReference>
<dbReference type="PANTHER" id="PTHR43003">
    <property type="entry name" value="DNA-3-METHYLADENINE GLYCOSYLASE"/>
    <property type="match status" value="1"/>
</dbReference>
<accession>A0A7Y0M026</accession>
<dbReference type="Proteomes" id="UP000562124">
    <property type="component" value="Unassembled WGS sequence"/>
</dbReference>
<dbReference type="GO" id="GO:0006307">
    <property type="term" value="P:DNA alkylation repair"/>
    <property type="evidence" value="ECO:0007669"/>
    <property type="project" value="TreeGrafter"/>
</dbReference>
<dbReference type="CDD" id="cd00056">
    <property type="entry name" value="ENDO3c"/>
    <property type="match status" value="1"/>
</dbReference>
<dbReference type="GO" id="GO:0006285">
    <property type="term" value="P:base-excision repair, AP site formation"/>
    <property type="evidence" value="ECO:0007669"/>
    <property type="project" value="TreeGrafter"/>
</dbReference>
<dbReference type="SUPFAM" id="SSF48150">
    <property type="entry name" value="DNA-glycosylase"/>
    <property type="match status" value="1"/>
</dbReference>
<protein>
    <recommendedName>
        <fullName evidence="2">DNA-3-methyladenine glycosylase II</fullName>
        <ecNumber evidence="2">3.2.2.21</ecNumber>
    </recommendedName>
</protein>
<keyword evidence="3" id="KW-0227">DNA damage</keyword>
<keyword evidence="6" id="KW-1185">Reference proteome</keyword>
<proteinExistence type="predicted"/>
<evidence type="ECO:0000313" key="6">
    <source>
        <dbReference type="Proteomes" id="UP000562124"/>
    </source>
</evidence>
<dbReference type="GO" id="GO:0032993">
    <property type="term" value="C:protein-DNA complex"/>
    <property type="evidence" value="ECO:0007669"/>
    <property type="project" value="TreeGrafter"/>
</dbReference>
<dbReference type="InterPro" id="IPR011257">
    <property type="entry name" value="DNA_glycosylase"/>
</dbReference>
<dbReference type="AlphaFoldDB" id="A0A7Y0M026"/>
<keyword evidence="4" id="KW-0234">DNA repair</keyword>
<dbReference type="Gene3D" id="1.10.340.30">
    <property type="entry name" value="Hypothetical protein, domain 2"/>
    <property type="match status" value="1"/>
</dbReference>
<dbReference type="PANTHER" id="PTHR43003:SF6">
    <property type="entry name" value="DNA GLYCOSYLASE"/>
    <property type="match status" value="1"/>
</dbReference>
<dbReference type="EMBL" id="JABCJJ010000029">
    <property type="protein sequence ID" value="NMR21295.1"/>
    <property type="molecule type" value="Genomic_DNA"/>
</dbReference>
<evidence type="ECO:0000313" key="5">
    <source>
        <dbReference type="EMBL" id="NMR21295.1"/>
    </source>
</evidence>
<dbReference type="InterPro" id="IPR051912">
    <property type="entry name" value="Alkylbase_DNA_Glycosylase/TA"/>
</dbReference>
<evidence type="ECO:0000256" key="2">
    <source>
        <dbReference type="ARBA" id="ARBA00012000"/>
    </source>
</evidence>
<dbReference type="GO" id="GO:0008725">
    <property type="term" value="F:DNA-3-methyladenine glycosylase activity"/>
    <property type="evidence" value="ECO:0007669"/>
    <property type="project" value="TreeGrafter"/>
</dbReference>
<evidence type="ECO:0000256" key="1">
    <source>
        <dbReference type="ARBA" id="ARBA00000086"/>
    </source>
</evidence>
<dbReference type="InterPro" id="IPR003265">
    <property type="entry name" value="HhH-GPD_domain"/>
</dbReference>
<evidence type="ECO:0000256" key="4">
    <source>
        <dbReference type="ARBA" id="ARBA00023204"/>
    </source>
</evidence>